<dbReference type="PANTHER" id="PTHR44329">
    <property type="entry name" value="SERINE/THREONINE-PROTEIN KINASE TNNI3K-RELATED"/>
    <property type="match status" value="1"/>
</dbReference>
<reference evidence="2" key="1">
    <citation type="journal article" date="2021" name="Sci. Rep.">
        <title>Diploid genomic architecture of Nitzschia inconspicua, an elite biomass production diatom.</title>
        <authorList>
            <person name="Oliver A."/>
            <person name="Podell S."/>
            <person name="Pinowska A."/>
            <person name="Traller J.C."/>
            <person name="Smith S.R."/>
            <person name="McClure R."/>
            <person name="Beliaev A."/>
            <person name="Bohutskyi P."/>
            <person name="Hill E.A."/>
            <person name="Rabines A."/>
            <person name="Zheng H."/>
            <person name="Allen L.Z."/>
            <person name="Kuo A."/>
            <person name="Grigoriev I.V."/>
            <person name="Allen A.E."/>
            <person name="Hazlebeck D."/>
            <person name="Allen E.E."/>
        </authorList>
    </citation>
    <scope>NUCLEOTIDE SEQUENCE</scope>
    <source>
        <strain evidence="2">Hildebrandi</strain>
    </source>
</reference>
<gene>
    <name evidence="2" type="ORF">IV203_014604</name>
</gene>
<name>A0A9K3PSI3_9STRA</name>
<keyword evidence="2" id="KW-0808">Transferase</keyword>
<feature type="domain" description="Protein kinase" evidence="1">
    <location>
        <begin position="49"/>
        <end position="374"/>
    </location>
</feature>
<dbReference type="OrthoDB" id="192267at2759"/>
<dbReference type="PROSITE" id="PS50011">
    <property type="entry name" value="PROTEIN_KINASE_DOM"/>
    <property type="match status" value="1"/>
</dbReference>
<dbReference type="InterPro" id="IPR051681">
    <property type="entry name" value="Ser/Thr_Kinases-Pseudokinases"/>
</dbReference>
<sequence length="397" mass="44966">MSGEKKIGEFTEAHLLKVSEDCVAKKTKDSTILDVKAEERIPKFDLKELQIGKVLGRGGFCVVKEVTKITLSQQNGGAKNDTQHSKTDDEHYIANIVQDRGFMAQHCIRQGKDYRYAIKLVQESSRNDPHVFINAVVDLAVESRFLSVVRHPNIIKMRAMDSTGPFQPHFFVVLDRLYDIMPVRINKWKKQSKGGLRAMLKSKKAKEALFVERLTVAYDIACALSYLHGLNVIYRDLKPDNVGFDVRGDVKIFDFGLAKELDESKKLQDGTYHLTADTGSLRYMAPEVFLGKPYNETADTFSFCILFWQILAMETPYEGFTVKMFEKSVITGGSRPKINQDWGKTIATLLGQGYVDNPKRPAMNEVCERLREEINNLSDDEIVDIVDASRKSQLSAH</sequence>
<dbReference type="Pfam" id="PF00069">
    <property type="entry name" value="Pkinase"/>
    <property type="match status" value="1"/>
</dbReference>
<dbReference type="SMART" id="SM00220">
    <property type="entry name" value="S_TKc"/>
    <property type="match status" value="1"/>
</dbReference>
<evidence type="ECO:0000259" key="1">
    <source>
        <dbReference type="PROSITE" id="PS50011"/>
    </source>
</evidence>
<dbReference type="Proteomes" id="UP000693970">
    <property type="component" value="Unassembled WGS sequence"/>
</dbReference>
<reference evidence="2" key="2">
    <citation type="submission" date="2021-04" db="EMBL/GenBank/DDBJ databases">
        <authorList>
            <person name="Podell S."/>
        </authorList>
    </citation>
    <scope>NUCLEOTIDE SEQUENCE</scope>
    <source>
        <strain evidence="2">Hildebrandi</strain>
    </source>
</reference>
<keyword evidence="2" id="KW-0418">Kinase</keyword>
<proteinExistence type="predicted"/>
<keyword evidence="2" id="KW-0723">Serine/threonine-protein kinase</keyword>
<evidence type="ECO:0000313" key="3">
    <source>
        <dbReference type="Proteomes" id="UP000693970"/>
    </source>
</evidence>
<keyword evidence="3" id="KW-1185">Reference proteome</keyword>
<dbReference type="InterPro" id="IPR000719">
    <property type="entry name" value="Prot_kinase_dom"/>
</dbReference>
<protein>
    <submittedName>
        <fullName evidence="2">Serine/threonine protein kinase</fullName>
    </submittedName>
</protein>
<organism evidence="2 3">
    <name type="scientific">Nitzschia inconspicua</name>
    <dbReference type="NCBI Taxonomy" id="303405"/>
    <lineage>
        <taxon>Eukaryota</taxon>
        <taxon>Sar</taxon>
        <taxon>Stramenopiles</taxon>
        <taxon>Ochrophyta</taxon>
        <taxon>Bacillariophyta</taxon>
        <taxon>Bacillariophyceae</taxon>
        <taxon>Bacillariophycidae</taxon>
        <taxon>Bacillariales</taxon>
        <taxon>Bacillariaceae</taxon>
        <taxon>Nitzschia</taxon>
    </lineage>
</organism>
<dbReference type="GO" id="GO:0005524">
    <property type="term" value="F:ATP binding"/>
    <property type="evidence" value="ECO:0007669"/>
    <property type="project" value="InterPro"/>
</dbReference>
<dbReference type="AlphaFoldDB" id="A0A9K3PSI3"/>
<evidence type="ECO:0000313" key="2">
    <source>
        <dbReference type="EMBL" id="KAG7358017.1"/>
    </source>
</evidence>
<accession>A0A9K3PSI3</accession>
<dbReference type="EMBL" id="JAGRRH010000014">
    <property type="protein sequence ID" value="KAG7358017.1"/>
    <property type="molecule type" value="Genomic_DNA"/>
</dbReference>
<dbReference type="GO" id="GO:0004674">
    <property type="term" value="F:protein serine/threonine kinase activity"/>
    <property type="evidence" value="ECO:0007669"/>
    <property type="project" value="UniProtKB-KW"/>
</dbReference>
<comment type="caution">
    <text evidence="2">The sequence shown here is derived from an EMBL/GenBank/DDBJ whole genome shotgun (WGS) entry which is preliminary data.</text>
</comment>